<dbReference type="PANTHER" id="PTHR30304:SF0">
    <property type="entry name" value="D-TAGATOSE-1,6-BISPHOSPHATE ALDOLASE SUBUNIT GATY-RELATED"/>
    <property type="match status" value="1"/>
</dbReference>
<dbReference type="CDD" id="cd00947">
    <property type="entry name" value="TBP_aldolase_IIB"/>
    <property type="match status" value="1"/>
</dbReference>
<dbReference type="PIRSF" id="PIRSF001359">
    <property type="entry name" value="F_bP_aldolase_II"/>
    <property type="match status" value="1"/>
</dbReference>
<reference evidence="3 4" key="1">
    <citation type="journal article" date="2015" name="Nature">
        <title>rRNA introns, odd ribosomes, and small enigmatic genomes across a large radiation of phyla.</title>
        <authorList>
            <person name="Brown C.T."/>
            <person name="Hug L.A."/>
            <person name="Thomas B.C."/>
            <person name="Sharon I."/>
            <person name="Castelle C.J."/>
            <person name="Singh A."/>
            <person name="Wilkins M.J."/>
            <person name="Williams K.H."/>
            <person name="Banfield J.F."/>
        </authorList>
    </citation>
    <scope>NUCLEOTIDE SEQUENCE [LARGE SCALE GENOMIC DNA]</scope>
</reference>
<dbReference type="AlphaFoldDB" id="A0A0G1X5D1"/>
<evidence type="ECO:0000256" key="1">
    <source>
        <dbReference type="PIRSR" id="PIRSR001359-1"/>
    </source>
</evidence>
<accession>A0A0G1X5D1</accession>
<gene>
    <name evidence="3" type="ORF">VF00_C0016G0014</name>
</gene>
<feature type="binding site" evidence="2">
    <location>
        <position position="182"/>
    </location>
    <ligand>
        <name>Zn(2+)</name>
        <dbReference type="ChEBI" id="CHEBI:29105"/>
        <label>1</label>
        <note>catalytic</note>
    </ligand>
</feature>
<dbReference type="GO" id="GO:0008270">
    <property type="term" value="F:zinc ion binding"/>
    <property type="evidence" value="ECO:0007669"/>
    <property type="project" value="InterPro"/>
</dbReference>
<evidence type="ECO:0000313" key="4">
    <source>
        <dbReference type="Proteomes" id="UP000034913"/>
    </source>
</evidence>
<protein>
    <submittedName>
        <fullName evidence="3">Ketose-bisphosphate aldolase, class-II</fullName>
    </submittedName>
</protein>
<sequence length="286" mass="30901">MNPRKTLEIAQSEGWALGAFNVANVETLKAVAGAAAKLKAPIIVESSHGETEFLGPENLVDLVANFRQESGVPIFVNLDHAPTVEAAEEGIAAGYEMIHINASGLPYEENVAAAKKVADEAHEKGLLVEAELTPIMGTSAPHLLEPVEEEQAKSHYTDPEQAKDFVERTGIDTLAVSIGNVHGIYRTMPKLDLELLAKLRERLPCFFSLHGGSGIPEDQIKGAIKTGRIVKINVNSELRIAYRAALEEQLKASDEVAVYKFMPQVIEAVQKVVEEKISLFGSAGKA</sequence>
<name>A0A0G1X5D1_UNCK3</name>
<comment type="caution">
    <text evidence="3">The sequence shown here is derived from an EMBL/GenBank/DDBJ whole genome shotgun (WGS) entry which is preliminary data.</text>
</comment>
<dbReference type="GO" id="GO:0016832">
    <property type="term" value="F:aldehyde-lyase activity"/>
    <property type="evidence" value="ECO:0007669"/>
    <property type="project" value="InterPro"/>
</dbReference>
<dbReference type="PANTHER" id="PTHR30304">
    <property type="entry name" value="D-TAGATOSE-1,6-BISPHOSPHATE ALDOLASE"/>
    <property type="match status" value="1"/>
</dbReference>
<dbReference type="GO" id="GO:0005975">
    <property type="term" value="P:carbohydrate metabolic process"/>
    <property type="evidence" value="ECO:0007669"/>
    <property type="project" value="InterPro"/>
</dbReference>
<feature type="binding site" evidence="2">
    <location>
        <position position="80"/>
    </location>
    <ligand>
        <name>Zn(2+)</name>
        <dbReference type="ChEBI" id="CHEBI:29105"/>
        <label>1</label>
        <note>catalytic</note>
    </ligand>
</feature>
<dbReference type="NCBIfam" id="TIGR00167">
    <property type="entry name" value="cbbA"/>
    <property type="match status" value="1"/>
</dbReference>
<keyword evidence="2" id="KW-0862">Zinc</keyword>
<dbReference type="EMBL" id="LCRB01000016">
    <property type="protein sequence ID" value="KKW26176.1"/>
    <property type="molecule type" value="Genomic_DNA"/>
</dbReference>
<feature type="binding site" evidence="2">
    <location>
        <position position="131"/>
    </location>
    <ligand>
        <name>Zn(2+)</name>
        <dbReference type="ChEBI" id="CHEBI:29105"/>
        <label>2</label>
    </ligand>
</feature>
<keyword evidence="2" id="KW-0479">Metal-binding</keyword>
<dbReference type="InterPro" id="IPR000771">
    <property type="entry name" value="FBA_II"/>
</dbReference>
<dbReference type="PATRIC" id="fig|1620414.3.peg.741"/>
<dbReference type="InterPro" id="IPR013785">
    <property type="entry name" value="Aldolase_TIM"/>
</dbReference>
<dbReference type="Pfam" id="PF01116">
    <property type="entry name" value="F_bP_aldolase"/>
    <property type="match status" value="1"/>
</dbReference>
<dbReference type="SUPFAM" id="SSF51569">
    <property type="entry name" value="Aldolase"/>
    <property type="match status" value="1"/>
</dbReference>
<feature type="active site" description="Proton donor" evidence="1">
    <location>
        <position position="79"/>
    </location>
</feature>
<evidence type="ECO:0000313" key="3">
    <source>
        <dbReference type="EMBL" id="KKW26176.1"/>
    </source>
</evidence>
<comment type="cofactor">
    <cofactor evidence="2">
        <name>Zn(2+)</name>
        <dbReference type="ChEBI" id="CHEBI:29105"/>
    </cofactor>
    <text evidence="2">Binds 2 Zn(2+) ions per subunit. One is catalytic and the other provides a structural contribution.</text>
</comment>
<dbReference type="Gene3D" id="3.20.20.70">
    <property type="entry name" value="Aldolase class I"/>
    <property type="match status" value="1"/>
</dbReference>
<dbReference type="InterPro" id="IPR050246">
    <property type="entry name" value="Class_II_FBP_aldolase"/>
</dbReference>
<organism evidence="3 4">
    <name type="scientific">candidate division Kazan bacterium GW2011_GWB1_52_7</name>
    <dbReference type="NCBI Taxonomy" id="1620414"/>
    <lineage>
        <taxon>Bacteria</taxon>
        <taxon>Bacteria division Kazan-3B-28</taxon>
    </lineage>
</organism>
<proteinExistence type="predicted"/>
<dbReference type="Proteomes" id="UP000034913">
    <property type="component" value="Unassembled WGS sequence"/>
</dbReference>
<feature type="binding site" evidence="2">
    <location>
        <position position="210"/>
    </location>
    <ligand>
        <name>Zn(2+)</name>
        <dbReference type="ChEBI" id="CHEBI:29105"/>
        <label>1</label>
        <note>catalytic</note>
    </ligand>
</feature>
<evidence type="ECO:0000256" key="2">
    <source>
        <dbReference type="PIRSR" id="PIRSR001359-3"/>
    </source>
</evidence>